<evidence type="ECO:0000313" key="1">
    <source>
        <dbReference type="EnsemblPlants" id="MELO3C028705.2.1"/>
    </source>
</evidence>
<accession>A0A9I9E4N2</accession>
<protein>
    <submittedName>
        <fullName evidence="1">Uncharacterized protein</fullName>
    </submittedName>
</protein>
<sequence length="114" mass="13434">MKVEIRSVLLTLSLQPTLRNLFPSSSRMSITSSSIATGFLWSMWDFTSRYRYVYILLISKVVVKKQQYLGEFISKCANLERVFFMFLCQKVSISDQFCAQRSFIMLTLEKNYVW</sequence>
<organism evidence="1">
    <name type="scientific">Cucumis melo</name>
    <name type="common">Muskmelon</name>
    <dbReference type="NCBI Taxonomy" id="3656"/>
    <lineage>
        <taxon>Eukaryota</taxon>
        <taxon>Viridiplantae</taxon>
        <taxon>Streptophyta</taxon>
        <taxon>Embryophyta</taxon>
        <taxon>Tracheophyta</taxon>
        <taxon>Spermatophyta</taxon>
        <taxon>Magnoliopsida</taxon>
        <taxon>eudicotyledons</taxon>
        <taxon>Gunneridae</taxon>
        <taxon>Pentapetalae</taxon>
        <taxon>rosids</taxon>
        <taxon>fabids</taxon>
        <taxon>Cucurbitales</taxon>
        <taxon>Cucurbitaceae</taxon>
        <taxon>Benincaseae</taxon>
        <taxon>Cucumis</taxon>
    </lineage>
</organism>
<dbReference type="Gramene" id="MELO3C028705.2.1">
    <property type="protein sequence ID" value="MELO3C028705.2.1"/>
    <property type="gene ID" value="MELO3C028705.2"/>
</dbReference>
<name>A0A9I9E4N2_CUCME</name>
<dbReference type="EnsemblPlants" id="MELO3C028705.2.1">
    <property type="protein sequence ID" value="MELO3C028705.2.1"/>
    <property type="gene ID" value="MELO3C028705.2"/>
</dbReference>
<proteinExistence type="predicted"/>
<dbReference type="AlphaFoldDB" id="A0A9I9E4N2"/>
<reference evidence="1" key="1">
    <citation type="submission" date="2023-03" db="UniProtKB">
        <authorList>
            <consortium name="EnsemblPlants"/>
        </authorList>
    </citation>
    <scope>IDENTIFICATION</scope>
</reference>